<organism evidence="4 5">
    <name type="scientific">Fusarium ambrosium</name>
    <dbReference type="NCBI Taxonomy" id="131363"/>
    <lineage>
        <taxon>Eukaryota</taxon>
        <taxon>Fungi</taxon>
        <taxon>Dikarya</taxon>
        <taxon>Ascomycota</taxon>
        <taxon>Pezizomycotina</taxon>
        <taxon>Sordariomycetes</taxon>
        <taxon>Hypocreomycetidae</taxon>
        <taxon>Hypocreales</taxon>
        <taxon>Nectriaceae</taxon>
        <taxon>Fusarium</taxon>
        <taxon>Fusarium solani species complex</taxon>
    </lineage>
</organism>
<feature type="compositionally biased region" description="Pro residues" evidence="1">
    <location>
        <begin position="234"/>
        <end position="248"/>
    </location>
</feature>
<dbReference type="Pfam" id="PF04478">
    <property type="entry name" value="Mid2"/>
    <property type="match status" value="1"/>
</dbReference>
<keyword evidence="5" id="KW-1185">Reference proteome</keyword>
<protein>
    <recommendedName>
        <fullName evidence="3">Mid2 domain-containing protein</fullName>
    </recommendedName>
</protein>
<proteinExistence type="predicted"/>
<dbReference type="Proteomes" id="UP000288429">
    <property type="component" value="Unassembled WGS sequence"/>
</dbReference>
<feature type="transmembrane region" description="Helical" evidence="2">
    <location>
        <begin position="62"/>
        <end position="84"/>
    </location>
</feature>
<evidence type="ECO:0000256" key="2">
    <source>
        <dbReference type="SAM" id="Phobius"/>
    </source>
</evidence>
<feature type="region of interest" description="Disordered" evidence="1">
    <location>
        <begin position="163"/>
        <end position="248"/>
    </location>
</feature>
<evidence type="ECO:0000313" key="4">
    <source>
        <dbReference type="EMBL" id="RSM00360.1"/>
    </source>
</evidence>
<keyword evidence="2" id="KW-1133">Transmembrane helix</keyword>
<dbReference type="EMBL" id="NIZV01000207">
    <property type="protein sequence ID" value="RSM00360.1"/>
    <property type="molecule type" value="Genomic_DNA"/>
</dbReference>
<feature type="domain" description="Mid2" evidence="3">
    <location>
        <begin position="30"/>
        <end position="84"/>
    </location>
</feature>
<evidence type="ECO:0000313" key="5">
    <source>
        <dbReference type="Proteomes" id="UP000288429"/>
    </source>
</evidence>
<keyword evidence="2" id="KW-0812">Transmembrane</keyword>
<evidence type="ECO:0000259" key="3">
    <source>
        <dbReference type="Pfam" id="PF04478"/>
    </source>
</evidence>
<evidence type="ECO:0000256" key="1">
    <source>
        <dbReference type="SAM" id="MobiDB-lite"/>
    </source>
</evidence>
<name>A0A428TE79_9HYPO</name>
<feature type="compositionally biased region" description="Basic residues" evidence="1">
    <location>
        <begin position="178"/>
        <end position="188"/>
    </location>
</feature>
<sequence>MATTTALPHFKAIRQEAQVITQTVVLPSTTYTTYVTLGVDATDRPVVTSHHSNPNGLSDKEIGIIVGTVVGVFIILMIAIRCCLRSGRVNDIHFVPPGRRMPHSKRCSYGSSYMEDGYSEAMGEIRRGKTPQPQQQQWTHQPTPQTYWTQIPQEYWTQQAPQEYWNYQPPPPPPPPPKSHKTPKKRKNQPVYGEGTWVRTIPVPTTNLQFPPPVIDREQVPGGPKIPTYKANPIPNPNKPQNPPRRVA</sequence>
<reference evidence="4 5" key="1">
    <citation type="submission" date="2017-06" db="EMBL/GenBank/DDBJ databases">
        <title>Cmopartive genomic analysis of Ambrosia Fusariam Clade fungi.</title>
        <authorList>
            <person name="Stajich J.E."/>
            <person name="Carrillo J."/>
            <person name="Kijimoto T."/>
            <person name="Eskalen A."/>
            <person name="O'Donnell K."/>
            <person name="Kasson M."/>
        </authorList>
    </citation>
    <scope>NUCLEOTIDE SEQUENCE [LARGE SCALE GENOMIC DNA]</scope>
    <source>
        <strain evidence="4 5">NRRL 20438</strain>
    </source>
</reference>
<comment type="caution">
    <text evidence="4">The sequence shown here is derived from an EMBL/GenBank/DDBJ whole genome shotgun (WGS) entry which is preliminary data.</text>
</comment>
<feature type="compositionally biased region" description="Pro residues" evidence="1">
    <location>
        <begin position="168"/>
        <end position="177"/>
    </location>
</feature>
<gene>
    <name evidence="4" type="ORF">CDV31_011810</name>
</gene>
<accession>A0A428TE79</accession>
<keyword evidence="2" id="KW-0472">Membrane</keyword>
<dbReference type="InterPro" id="IPR007567">
    <property type="entry name" value="Mid2_dom"/>
</dbReference>
<dbReference type="AlphaFoldDB" id="A0A428TE79"/>